<dbReference type="Pfam" id="PF00083">
    <property type="entry name" value="Sugar_tr"/>
    <property type="match status" value="1"/>
</dbReference>
<dbReference type="PROSITE" id="PS50850">
    <property type="entry name" value="MFS"/>
    <property type="match status" value="1"/>
</dbReference>
<dbReference type="InterPro" id="IPR036259">
    <property type="entry name" value="MFS_trans_sf"/>
</dbReference>
<keyword evidence="11" id="KW-1185">Reference proteome</keyword>
<accession>A0A7V8GKN4</accession>
<evidence type="ECO:0000259" key="9">
    <source>
        <dbReference type="PROSITE" id="PS50850"/>
    </source>
</evidence>
<feature type="transmembrane region" description="Helical" evidence="8">
    <location>
        <begin position="403"/>
        <end position="422"/>
    </location>
</feature>
<dbReference type="InterPro" id="IPR020846">
    <property type="entry name" value="MFS_dom"/>
</dbReference>
<keyword evidence="3" id="KW-1003">Cell membrane</keyword>
<dbReference type="GO" id="GO:0005886">
    <property type="term" value="C:plasma membrane"/>
    <property type="evidence" value="ECO:0007669"/>
    <property type="project" value="UniProtKB-SubCell"/>
</dbReference>
<feature type="transmembrane region" description="Helical" evidence="8">
    <location>
        <begin position="238"/>
        <end position="258"/>
    </location>
</feature>
<comment type="caution">
    <text evidence="10">The sequence shown here is derived from an EMBL/GenBank/DDBJ whole genome shotgun (WGS) entry which is preliminary data.</text>
</comment>
<feature type="transmembrane region" description="Helical" evidence="8">
    <location>
        <begin position="190"/>
        <end position="209"/>
    </location>
</feature>
<evidence type="ECO:0000256" key="2">
    <source>
        <dbReference type="ARBA" id="ARBA00022448"/>
    </source>
</evidence>
<evidence type="ECO:0000256" key="5">
    <source>
        <dbReference type="ARBA" id="ARBA00022847"/>
    </source>
</evidence>
<dbReference type="Gene3D" id="1.20.1250.20">
    <property type="entry name" value="MFS general substrate transporter like domains"/>
    <property type="match status" value="2"/>
</dbReference>
<evidence type="ECO:0000256" key="7">
    <source>
        <dbReference type="ARBA" id="ARBA00023136"/>
    </source>
</evidence>
<dbReference type="Proteomes" id="UP000462066">
    <property type="component" value="Unassembled WGS sequence"/>
</dbReference>
<feature type="transmembrane region" description="Helical" evidence="8">
    <location>
        <begin position="120"/>
        <end position="145"/>
    </location>
</feature>
<dbReference type="GO" id="GO:0015293">
    <property type="term" value="F:symporter activity"/>
    <property type="evidence" value="ECO:0007669"/>
    <property type="project" value="UniProtKB-KW"/>
</dbReference>
<evidence type="ECO:0000313" key="11">
    <source>
        <dbReference type="Proteomes" id="UP000462066"/>
    </source>
</evidence>
<feature type="transmembrane region" description="Helical" evidence="8">
    <location>
        <begin position="93"/>
        <end position="114"/>
    </location>
</feature>
<dbReference type="FunFam" id="1.20.1250.20:FF:000001">
    <property type="entry name" value="Dicarboxylate MFS transporter"/>
    <property type="match status" value="1"/>
</dbReference>
<keyword evidence="7 8" id="KW-0472">Membrane</keyword>
<evidence type="ECO:0000256" key="4">
    <source>
        <dbReference type="ARBA" id="ARBA00022692"/>
    </source>
</evidence>
<evidence type="ECO:0000256" key="6">
    <source>
        <dbReference type="ARBA" id="ARBA00022989"/>
    </source>
</evidence>
<organism evidence="10 11">
    <name type="scientific">Pseudoxanthomonas broegbernensis</name>
    <dbReference type="NCBI Taxonomy" id="83619"/>
    <lineage>
        <taxon>Bacteria</taxon>
        <taxon>Pseudomonadati</taxon>
        <taxon>Pseudomonadota</taxon>
        <taxon>Gammaproteobacteria</taxon>
        <taxon>Lysobacterales</taxon>
        <taxon>Lysobacteraceae</taxon>
        <taxon>Pseudoxanthomonas</taxon>
    </lineage>
</organism>
<feature type="transmembrane region" description="Helical" evidence="8">
    <location>
        <begin position="340"/>
        <end position="361"/>
    </location>
</feature>
<evidence type="ECO:0000256" key="1">
    <source>
        <dbReference type="ARBA" id="ARBA00004651"/>
    </source>
</evidence>
<dbReference type="EMBL" id="MWIP01000017">
    <property type="protein sequence ID" value="KAF1685110.1"/>
    <property type="molecule type" value="Genomic_DNA"/>
</dbReference>
<dbReference type="InterPro" id="IPR005828">
    <property type="entry name" value="MFS_sugar_transport-like"/>
</dbReference>
<comment type="subcellular location">
    <subcellularLocation>
        <location evidence="1">Cell membrane</location>
        <topology evidence="1">Multi-pass membrane protein</topology>
    </subcellularLocation>
</comment>
<feature type="transmembrane region" description="Helical" evidence="8">
    <location>
        <begin position="373"/>
        <end position="397"/>
    </location>
</feature>
<dbReference type="RefSeq" id="WP_162312015.1">
    <property type="nucleotide sequence ID" value="NZ_JACHGU010000010.1"/>
</dbReference>
<feature type="transmembrane region" description="Helical" evidence="8">
    <location>
        <begin position="306"/>
        <end position="328"/>
    </location>
</feature>
<dbReference type="AlphaFoldDB" id="A0A7V8GKN4"/>
<keyword evidence="6 8" id="KW-1133">Transmembrane helix</keyword>
<feature type="domain" description="Major facilitator superfamily (MFS) profile" evidence="9">
    <location>
        <begin position="18"/>
        <end position="426"/>
    </location>
</feature>
<dbReference type="PANTHER" id="PTHR43528">
    <property type="entry name" value="ALPHA-KETOGLUTARATE PERMEASE"/>
    <property type="match status" value="1"/>
</dbReference>
<feature type="transmembrane region" description="Helical" evidence="8">
    <location>
        <begin position="278"/>
        <end position="299"/>
    </location>
</feature>
<feature type="transmembrane region" description="Helical" evidence="8">
    <location>
        <begin position="54"/>
        <end position="81"/>
    </location>
</feature>
<keyword evidence="2" id="KW-0813">Transport</keyword>
<dbReference type="InterPro" id="IPR051084">
    <property type="entry name" value="H+-coupled_symporters"/>
</dbReference>
<reference evidence="10 11" key="1">
    <citation type="submission" date="2017-10" db="EMBL/GenBank/DDBJ databases">
        <title>Whole genome sequencing of Pseudoxanthomonas broegbernensis DSM 12573(T).</title>
        <authorList>
            <person name="Kumar S."/>
            <person name="Bansal K."/>
            <person name="Kaur A."/>
            <person name="Patil P."/>
            <person name="Sharma S."/>
            <person name="Patil P.B."/>
        </authorList>
    </citation>
    <scope>NUCLEOTIDE SEQUENCE [LARGE SCALE GENOMIC DNA]</scope>
    <source>
        <strain evidence="10 11">DSM 12573</strain>
    </source>
</reference>
<feature type="transmembrane region" description="Helical" evidence="8">
    <location>
        <begin position="30"/>
        <end position="48"/>
    </location>
</feature>
<proteinExistence type="predicted"/>
<evidence type="ECO:0000256" key="8">
    <source>
        <dbReference type="SAM" id="Phobius"/>
    </source>
</evidence>
<sequence length="430" mass="45664">MSAASEHVHIDKAAMRRAVASSVIGNAFEWFDFLIYGFFTGLIAKAFFPADDVFVATLLATATFAISYLVRPFGGVLLGLYADRVGRKPALTLMILMMGVSTLLIGATPPYVAIGIAAPILIVLARVLQGLSVGGEFASATAMLVEYAPPGRKMLFGSLQMCSQALAISVAALFGFGLSALLAPSDLESWGWRIPFLLGVLIAPVGFYIRRKVQESPSFVKARQGEQLTFKQLLTRHYGALVAGLGVCVVGTVSNYLWFIYMPLFVVQQLGLPFSDALLGSFICGAILFLLCPAAGWLADRFGARRVLCTGAVVFGLMSYPLFAWVVAAPDLPRLLTAQISIAIVISLIWGPTPGMMAGLFPTGVRSTGMAISYNFGVLLFGGLAPLTMTSLVGLTGSKLVPAYYIMFCAALALALIAFGTTRRPVAGTP</sequence>
<feature type="transmembrane region" description="Helical" evidence="8">
    <location>
        <begin position="165"/>
        <end position="184"/>
    </location>
</feature>
<name>A0A7V8GKN4_9GAMM</name>
<keyword evidence="4 8" id="KW-0812">Transmembrane</keyword>
<dbReference type="SUPFAM" id="SSF103473">
    <property type="entry name" value="MFS general substrate transporter"/>
    <property type="match status" value="1"/>
</dbReference>
<protein>
    <submittedName>
        <fullName evidence="10">MFS transporter</fullName>
    </submittedName>
</protein>
<evidence type="ECO:0000256" key="3">
    <source>
        <dbReference type="ARBA" id="ARBA00022475"/>
    </source>
</evidence>
<evidence type="ECO:0000313" key="10">
    <source>
        <dbReference type="EMBL" id="KAF1685110.1"/>
    </source>
</evidence>
<gene>
    <name evidence="10" type="ORF">B1992_13380</name>
</gene>
<keyword evidence="5" id="KW-0769">Symport</keyword>
<dbReference type="PANTHER" id="PTHR43528:SF8">
    <property type="entry name" value="BLR0239 PROTEIN"/>
    <property type="match status" value="1"/>
</dbReference>